<evidence type="ECO:0000256" key="1">
    <source>
        <dbReference type="ARBA" id="ARBA00005858"/>
    </source>
</evidence>
<evidence type="ECO:0000256" key="4">
    <source>
        <dbReference type="ARBA" id="ARBA00022801"/>
    </source>
</evidence>
<comment type="subcellular location">
    <subcellularLocation>
        <location evidence="7">Nucleus</location>
        <location evidence="7">Nucleolus</location>
    </subcellularLocation>
</comment>
<feature type="binding site" evidence="8">
    <location>
        <position position="318"/>
    </location>
    <ligand>
        <name>Zn(2+)</name>
        <dbReference type="ChEBI" id="CHEBI:29105"/>
    </ligand>
</feature>
<dbReference type="AlphaFoldDB" id="E4UUB9"/>
<keyword evidence="5 7" id="KW-0862">Zinc</keyword>
<dbReference type="PANTHER" id="PTHR12814:SF2">
    <property type="entry name" value="RNA-BINDING PROTEIN NOB1"/>
    <property type="match status" value="1"/>
</dbReference>
<dbReference type="InterPro" id="IPR014881">
    <property type="entry name" value="NOB1_Zn-bd"/>
</dbReference>
<keyword evidence="6 7" id="KW-0539">Nucleus</keyword>
<dbReference type="VEuPathDB" id="FungiDB:MGYG_03889"/>
<keyword evidence="4" id="KW-0378">Hydrolase</keyword>
<keyword evidence="2" id="KW-0540">Nuclease</keyword>
<evidence type="ECO:0000313" key="11">
    <source>
        <dbReference type="EMBL" id="EFR00886.1"/>
    </source>
</evidence>
<feature type="region of interest" description="Disordered" evidence="9">
    <location>
        <begin position="193"/>
        <end position="254"/>
    </location>
</feature>
<dbReference type="GO" id="GO:0005730">
    <property type="term" value="C:nucleolus"/>
    <property type="evidence" value="ECO:0007669"/>
    <property type="project" value="UniProtKB-SubCell"/>
</dbReference>
<comment type="function">
    <text evidence="7">Required for the synthesis of 40S ribosome subunits. Has a role in processing 20S pre-rRNA into the mature 18S rRNA, where it is required for cleavage at the 3' end of the mature 18S rRNA (D-site). Accompanies the 20S pre-rRNA from the nucleus to the cytoplasm.</text>
</comment>
<evidence type="ECO:0000256" key="2">
    <source>
        <dbReference type="ARBA" id="ARBA00022722"/>
    </source>
</evidence>
<feature type="binding site" evidence="8">
    <location>
        <position position="330"/>
    </location>
    <ligand>
        <name>Zn(2+)</name>
        <dbReference type="ChEBI" id="CHEBI:29105"/>
    </ligand>
</feature>
<sequence length="457" mass="50688">MSEKTDTNEPEKPVHTIILDAGPLIKNVPSVSTLLSQSHTLLTTPSVVSEIRDPEARRRIETLYLPFLTQRAPKPASLRVVSEFAKKTGDREVLSKNDLEILALAYEIECERNCGDWRLRREPGQKGINGSPPAHLTAARDATKDVDEKKPEGQEGKQEGSDEKQEETTGTIVEEQPDTVVEEVTQKIEDVAIEQNPETALEEPTSEPTDLPNKDAEEPDNDGCEINDDDEEQHSVSIDESDSDPDGWITPSNLKKRQIRDAALGTAAPETKVMQVATITGDFAMQNVLLQMNLNILSPSNMQQIRQLKSYVLRCHGCFSVSRDMSKQFCPRCGQATLNRVSCSTSGKGEFRIHLKKNMQWNNRGNKYSIPKPIAGTANTKWSGVGGGKGGWGTGLILAEDQKEHVRAVTEEERRKKKGRDLMDDDFLPSILSGERQRAGGRVKVGAGRNVNSRKRR</sequence>
<dbReference type="GO" id="GO:0070181">
    <property type="term" value="F:small ribosomal subunit rRNA binding"/>
    <property type="evidence" value="ECO:0007669"/>
    <property type="project" value="EnsemblFungi"/>
</dbReference>
<evidence type="ECO:0000256" key="5">
    <source>
        <dbReference type="ARBA" id="ARBA00022833"/>
    </source>
</evidence>
<dbReference type="Gene3D" id="6.20.210.10">
    <property type="entry name" value="Nin one binding (NOB1), Zn-ribbon-like"/>
    <property type="match status" value="1"/>
</dbReference>
<keyword evidence="3 7" id="KW-0479">Metal-binding</keyword>
<evidence type="ECO:0000256" key="7">
    <source>
        <dbReference type="PIRNR" id="PIRNR037125"/>
    </source>
</evidence>
<dbReference type="EMBL" id="DS989824">
    <property type="protein sequence ID" value="EFR00886.1"/>
    <property type="molecule type" value="Genomic_DNA"/>
</dbReference>
<evidence type="ECO:0000256" key="6">
    <source>
        <dbReference type="ARBA" id="ARBA00023242"/>
    </source>
</evidence>
<comment type="similarity">
    <text evidence="1 7">Belongs to the NOB1 family.</text>
</comment>
<dbReference type="Proteomes" id="UP000002669">
    <property type="component" value="Unassembled WGS sequence"/>
</dbReference>
<dbReference type="InterPro" id="IPR039907">
    <property type="entry name" value="NOB1"/>
</dbReference>
<evidence type="ECO:0000313" key="12">
    <source>
        <dbReference type="Proteomes" id="UP000002669"/>
    </source>
</evidence>
<dbReference type="HOGENOM" id="CLU_024666_2_0_1"/>
<feature type="compositionally biased region" description="Basic and acidic residues" evidence="9">
    <location>
        <begin position="141"/>
        <end position="167"/>
    </location>
</feature>
<reference evidence="12" key="1">
    <citation type="journal article" date="2012" name="MBio">
        <title>Comparative genome analysis of Trichophyton rubrum and related dermatophytes reveals candidate genes involved in infection.</title>
        <authorList>
            <person name="Martinez D.A."/>
            <person name="Oliver B.G."/>
            <person name="Graeser Y."/>
            <person name="Goldberg J.M."/>
            <person name="Li W."/>
            <person name="Martinez-Rossi N.M."/>
            <person name="Monod M."/>
            <person name="Shelest E."/>
            <person name="Barton R.C."/>
            <person name="Birch E."/>
            <person name="Brakhage A.A."/>
            <person name="Chen Z."/>
            <person name="Gurr S.J."/>
            <person name="Heiman D."/>
            <person name="Heitman J."/>
            <person name="Kosti I."/>
            <person name="Rossi A."/>
            <person name="Saif S."/>
            <person name="Samalova M."/>
            <person name="Saunders C.W."/>
            <person name="Shea T."/>
            <person name="Summerbell R.C."/>
            <person name="Xu J."/>
            <person name="Young S."/>
            <person name="Zeng Q."/>
            <person name="Birren B.W."/>
            <person name="Cuomo C.A."/>
            <person name="White T.C."/>
        </authorList>
    </citation>
    <scope>NUCLEOTIDE SEQUENCE [LARGE SCALE GENOMIC DNA]</scope>
    <source>
        <strain evidence="12">ATCC MYA-4604 / CBS 118893</strain>
    </source>
</reference>
<dbReference type="GO" id="GO:0005737">
    <property type="term" value="C:cytoplasm"/>
    <property type="evidence" value="ECO:0007669"/>
    <property type="project" value="EnsemblFungi"/>
</dbReference>
<feature type="compositionally biased region" description="Low complexity" evidence="9">
    <location>
        <begin position="440"/>
        <end position="449"/>
    </location>
</feature>
<evidence type="ECO:0000256" key="9">
    <source>
        <dbReference type="SAM" id="MobiDB-lite"/>
    </source>
</evidence>
<dbReference type="PIRSF" id="PIRSF037125">
    <property type="entry name" value="D-site_20S_pre-rRNA_nuclease"/>
    <property type="match status" value="1"/>
</dbReference>
<dbReference type="InParanoid" id="E4UUB9"/>
<dbReference type="GO" id="GO:0043248">
    <property type="term" value="P:proteasome assembly"/>
    <property type="evidence" value="ECO:0007669"/>
    <property type="project" value="EnsemblFungi"/>
</dbReference>
<dbReference type="SUPFAM" id="SSF144206">
    <property type="entry name" value="NOB1 zinc finger-like"/>
    <property type="match status" value="1"/>
</dbReference>
<dbReference type="CDD" id="cd09876">
    <property type="entry name" value="PIN_Nob1-like"/>
    <property type="match status" value="1"/>
</dbReference>
<evidence type="ECO:0000256" key="8">
    <source>
        <dbReference type="PIRSR" id="PIRSR037125-1"/>
    </source>
</evidence>
<evidence type="ECO:0000256" key="3">
    <source>
        <dbReference type="ARBA" id="ARBA00022723"/>
    </source>
</evidence>
<dbReference type="Pfam" id="PF17146">
    <property type="entry name" value="PIN_6"/>
    <property type="match status" value="1"/>
</dbReference>
<feature type="compositionally biased region" description="Acidic residues" evidence="9">
    <location>
        <begin position="217"/>
        <end position="232"/>
    </location>
</feature>
<dbReference type="OMA" id="GYELECE"/>
<dbReference type="InterPro" id="IPR033411">
    <property type="entry name" value="Ribonuclease_PIN"/>
</dbReference>
<feature type="region of interest" description="Disordered" evidence="9">
    <location>
        <begin position="122"/>
        <end position="179"/>
    </location>
</feature>
<dbReference type="GO" id="GO:0004521">
    <property type="term" value="F:RNA endonuclease activity"/>
    <property type="evidence" value="ECO:0007669"/>
    <property type="project" value="UniProtKB-UniRule"/>
</dbReference>
<name>E4UUB9_ARTGP</name>
<feature type="domain" description="PIN" evidence="10">
    <location>
        <begin position="15"/>
        <end position="121"/>
    </location>
</feature>
<organism evidence="12">
    <name type="scientific">Arthroderma gypseum (strain ATCC MYA-4604 / CBS 118893)</name>
    <name type="common">Microsporum gypseum</name>
    <dbReference type="NCBI Taxonomy" id="535722"/>
    <lineage>
        <taxon>Eukaryota</taxon>
        <taxon>Fungi</taxon>
        <taxon>Dikarya</taxon>
        <taxon>Ascomycota</taxon>
        <taxon>Pezizomycotina</taxon>
        <taxon>Eurotiomycetes</taxon>
        <taxon>Eurotiomycetidae</taxon>
        <taxon>Onygenales</taxon>
        <taxon>Arthrodermataceae</taxon>
        <taxon>Nannizzia</taxon>
    </lineage>
</organism>
<dbReference type="FunFam" id="3.40.50.1010:FF:000020">
    <property type="entry name" value="20S-pre-rRNA D-site endonuclease NOB1"/>
    <property type="match status" value="1"/>
</dbReference>
<dbReference type="RefSeq" id="XP_003173716.1">
    <property type="nucleotide sequence ID" value="XM_003173668.1"/>
</dbReference>
<dbReference type="PANTHER" id="PTHR12814">
    <property type="entry name" value="RNA-BINDING PROTEIN NOB1"/>
    <property type="match status" value="1"/>
</dbReference>
<feature type="region of interest" description="Disordered" evidence="9">
    <location>
        <begin position="409"/>
        <end position="457"/>
    </location>
</feature>
<dbReference type="SMART" id="SM00670">
    <property type="entry name" value="PINc"/>
    <property type="match status" value="1"/>
</dbReference>
<dbReference type="Gene3D" id="3.40.50.1010">
    <property type="entry name" value="5'-nuclease"/>
    <property type="match status" value="1"/>
</dbReference>
<dbReference type="GO" id="GO:0030688">
    <property type="term" value="C:preribosome, small subunit precursor"/>
    <property type="evidence" value="ECO:0007669"/>
    <property type="project" value="EnsemblFungi"/>
</dbReference>
<dbReference type="STRING" id="535722.E4UUB9"/>
<dbReference type="GO" id="GO:0046872">
    <property type="term" value="F:metal ion binding"/>
    <property type="evidence" value="ECO:0007669"/>
    <property type="project" value="UniProtKB-UniRule"/>
</dbReference>
<dbReference type="eggNOG" id="KOG2463">
    <property type="taxonomic scope" value="Eukaryota"/>
</dbReference>
<protein>
    <recommendedName>
        <fullName evidence="7">20S-pre-rRNA D-site endonuclease NOB1</fullName>
    </recommendedName>
</protein>
<dbReference type="GO" id="GO:0000462">
    <property type="term" value="P:maturation of SSU-rRNA from tricistronic rRNA transcript (SSU-rRNA, 5.8S rRNA, LSU-rRNA)"/>
    <property type="evidence" value="ECO:0007669"/>
    <property type="project" value="EnsemblFungi"/>
</dbReference>
<dbReference type="GeneID" id="10028999"/>
<feature type="binding site" evidence="8">
    <location>
        <position position="315"/>
    </location>
    <ligand>
        <name>Zn(2+)</name>
        <dbReference type="ChEBI" id="CHEBI:29105"/>
    </ligand>
</feature>
<dbReference type="OrthoDB" id="446759at2759"/>
<gene>
    <name evidence="11" type="ORF">MGYG_03889</name>
</gene>
<evidence type="ECO:0000259" key="10">
    <source>
        <dbReference type="SMART" id="SM00670"/>
    </source>
</evidence>
<dbReference type="GO" id="GO:0016787">
    <property type="term" value="F:hydrolase activity"/>
    <property type="evidence" value="ECO:0007669"/>
    <property type="project" value="UniProtKB-KW"/>
</dbReference>
<dbReference type="FunCoup" id="E4UUB9">
    <property type="interactions" value="1020"/>
</dbReference>
<proteinExistence type="inferred from homology"/>
<accession>E4UUB9</accession>
<dbReference type="InterPro" id="IPR036283">
    <property type="entry name" value="NOB1_Zf-like_sf"/>
</dbReference>
<dbReference type="InterPro" id="IPR017117">
    <property type="entry name" value="Nob1_euk"/>
</dbReference>
<dbReference type="InterPro" id="IPR002716">
    <property type="entry name" value="PIN_dom"/>
</dbReference>
<feature type="binding site" evidence="8">
    <location>
        <position position="333"/>
    </location>
    <ligand>
        <name>Zn(2+)</name>
        <dbReference type="ChEBI" id="CHEBI:29105"/>
    </ligand>
</feature>
<dbReference type="Pfam" id="PF08772">
    <property type="entry name" value="Zn_ribbon_NOB1"/>
    <property type="match status" value="1"/>
</dbReference>
<keyword evidence="12" id="KW-1185">Reference proteome</keyword>